<protein>
    <submittedName>
        <fullName evidence="3">Uncharacterized protein LOC111242048</fullName>
    </submittedName>
</protein>
<evidence type="ECO:0000313" key="3">
    <source>
        <dbReference type="RefSeq" id="XP_022639015.1"/>
    </source>
</evidence>
<feature type="compositionally biased region" description="Pro residues" evidence="1">
    <location>
        <begin position="66"/>
        <end position="78"/>
    </location>
</feature>
<dbReference type="KEGG" id="vra:111242048"/>
<reference evidence="2" key="1">
    <citation type="journal article" date="2014" name="Nat. Commun.">
        <title>Genome sequence of mungbean and insights into evolution within Vigna species.</title>
        <authorList>
            <person name="Kang Y.J."/>
            <person name="Kim S.K."/>
            <person name="Kim M.Y."/>
            <person name="Lestari P."/>
            <person name="Kim K.H."/>
            <person name="Ha B.K."/>
            <person name="Jun T.H."/>
            <person name="Hwang W.J."/>
            <person name="Lee T."/>
            <person name="Lee J."/>
            <person name="Shim S."/>
            <person name="Yoon M.Y."/>
            <person name="Jang Y.E."/>
            <person name="Han K.S."/>
            <person name="Taeprayoon P."/>
            <person name="Yoon N."/>
            <person name="Somta P."/>
            <person name="Tanya P."/>
            <person name="Kim K.S."/>
            <person name="Gwag J.G."/>
            <person name="Moon J.K."/>
            <person name="Lee Y.H."/>
            <person name="Park B.S."/>
            <person name="Bombarely A."/>
            <person name="Doyle J.J."/>
            <person name="Jackson S.A."/>
            <person name="Schafleitner R."/>
            <person name="Srinives P."/>
            <person name="Varshney R.K."/>
            <person name="Lee S.H."/>
        </authorList>
    </citation>
    <scope>NUCLEOTIDE SEQUENCE [LARGE SCALE GENOMIC DNA]</scope>
    <source>
        <strain evidence="2">cv. VC1973A</strain>
    </source>
</reference>
<evidence type="ECO:0000313" key="2">
    <source>
        <dbReference type="Proteomes" id="UP000087766"/>
    </source>
</evidence>
<proteinExistence type="predicted"/>
<dbReference type="OrthoDB" id="1436830at2759"/>
<feature type="compositionally biased region" description="Low complexity" evidence="1">
    <location>
        <begin position="96"/>
        <end position="123"/>
    </location>
</feature>
<feature type="compositionally biased region" description="Polar residues" evidence="1">
    <location>
        <begin position="27"/>
        <end position="62"/>
    </location>
</feature>
<dbReference type="GeneID" id="111242048"/>
<name>A0A3Q0F4Q9_VIGRR</name>
<dbReference type="AlphaFoldDB" id="A0A3Q0F4Q9"/>
<keyword evidence="2" id="KW-1185">Reference proteome</keyword>
<sequence length="234" mass="25504">MTMQNMQFQQETRASIQSLTNQLGQMATQLNQAQSQNSDKLPSQTVQNPRNVSAITLRSGKQTVAPPEPASTPTPVPATCPREDDHDGPRRACEVGGSSSPDGGSSAGGPSPSSTTTAAAPSPLIDRPIPLPFPSRALPSKKSEEVDREILETFRKVEVNIPLLDAIKQIPKYAKFLKELCTHKRKMKGDERISMERNVSALIGKSVPHIPEKCKDPGKFWNYSLGLLEEHLAN</sequence>
<dbReference type="RefSeq" id="XP_022639015.1">
    <property type="nucleotide sequence ID" value="XM_022783294.1"/>
</dbReference>
<gene>
    <name evidence="3" type="primary">LOC111242048</name>
</gene>
<feature type="compositionally biased region" description="Basic and acidic residues" evidence="1">
    <location>
        <begin position="81"/>
        <end position="93"/>
    </location>
</feature>
<evidence type="ECO:0000256" key="1">
    <source>
        <dbReference type="SAM" id="MobiDB-lite"/>
    </source>
</evidence>
<dbReference type="Proteomes" id="UP000087766">
    <property type="component" value="Chromosome 7"/>
</dbReference>
<feature type="region of interest" description="Disordered" evidence="1">
    <location>
        <begin position="27"/>
        <end position="143"/>
    </location>
</feature>
<organism evidence="2 3">
    <name type="scientific">Vigna radiata var. radiata</name>
    <name type="common">Mung bean</name>
    <name type="synonym">Phaseolus aureus</name>
    <dbReference type="NCBI Taxonomy" id="3916"/>
    <lineage>
        <taxon>Eukaryota</taxon>
        <taxon>Viridiplantae</taxon>
        <taxon>Streptophyta</taxon>
        <taxon>Embryophyta</taxon>
        <taxon>Tracheophyta</taxon>
        <taxon>Spermatophyta</taxon>
        <taxon>Magnoliopsida</taxon>
        <taxon>eudicotyledons</taxon>
        <taxon>Gunneridae</taxon>
        <taxon>Pentapetalae</taxon>
        <taxon>rosids</taxon>
        <taxon>fabids</taxon>
        <taxon>Fabales</taxon>
        <taxon>Fabaceae</taxon>
        <taxon>Papilionoideae</taxon>
        <taxon>50 kb inversion clade</taxon>
        <taxon>NPAAA clade</taxon>
        <taxon>indigoferoid/millettioid clade</taxon>
        <taxon>Phaseoleae</taxon>
        <taxon>Vigna</taxon>
    </lineage>
</organism>
<reference evidence="3" key="2">
    <citation type="submission" date="2025-08" db="UniProtKB">
        <authorList>
            <consortium name="RefSeq"/>
        </authorList>
    </citation>
    <scope>IDENTIFICATION</scope>
    <source>
        <tissue evidence="3">Leaf</tissue>
    </source>
</reference>
<accession>A0A3Q0F4Q9</accession>